<accession>A0A6B8RF97</accession>
<protein>
    <submittedName>
        <fullName evidence="4">Class D sortase</fullName>
    </submittedName>
</protein>
<evidence type="ECO:0000313" key="5">
    <source>
        <dbReference type="Proteomes" id="UP000426246"/>
    </source>
</evidence>
<keyword evidence="1" id="KW-0378">Hydrolase</keyword>
<gene>
    <name evidence="4" type="ORF">EHS13_06750</name>
</gene>
<evidence type="ECO:0000313" key="4">
    <source>
        <dbReference type="EMBL" id="QGQ94607.1"/>
    </source>
</evidence>
<name>A0A6B8RF97_9BACL</name>
<dbReference type="InterPro" id="IPR023365">
    <property type="entry name" value="Sortase_dom-sf"/>
</dbReference>
<keyword evidence="3" id="KW-0472">Membrane</keyword>
<dbReference type="InterPro" id="IPR005754">
    <property type="entry name" value="Sortase"/>
</dbReference>
<feature type="transmembrane region" description="Helical" evidence="3">
    <location>
        <begin position="12"/>
        <end position="31"/>
    </location>
</feature>
<organism evidence="4 5">
    <name type="scientific">Paenibacillus psychroresistens</name>
    <dbReference type="NCBI Taxonomy" id="1778678"/>
    <lineage>
        <taxon>Bacteria</taxon>
        <taxon>Bacillati</taxon>
        <taxon>Bacillota</taxon>
        <taxon>Bacilli</taxon>
        <taxon>Bacillales</taxon>
        <taxon>Paenibacillaceae</taxon>
        <taxon>Paenibacillus</taxon>
    </lineage>
</organism>
<evidence type="ECO:0000256" key="2">
    <source>
        <dbReference type="PIRSR" id="PIRSR605754-1"/>
    </source>
</evidence>
<sequence>MGNTMNKRKLGFFLWLIIFIAAFTLLAYGTLEIWQTQRSITNGLDEWDKQHLSLKSLEGLTSEAVDENLQITTEQEQLPIFTDPLKSVSSSLIPANGEVIGKITLDRLHKSYPIIEGTDNAQLAKGVGHYKASVFPGEKGNSVLAGHRDSVFRKLGELEPNDLITFETKAGSFTYSVTGSKIVEVDDTSVFLSGDESTITLITCYPFHFVGNAPKRYLLFAKKLPMQ</sequence>
<feature type="active site" description="Proton donor/acceptor" evidence="2">
    <location>
        <position position="147"/>
    </location>
</feature>
<feature type="active site" description="Acyl-thioester intermediate" evidence="2">
    <location>
        <position position="204"/>
    </location>
</feature>
<dbReference type="KEGG" id="ppsc:EHS13_06750"/>
<keyword evidence="3" id="KW-0812">Transmembrane</keyword>
<dbReference type="AlphaFoldDB" id="A0A6B8RF97"/>
<dbReference type="Proteomes" id="UP000426246">
    <property type="component" value="Chromosome"/>
</dbReference>
<reference evidence="5" key="1">
    <citation type="submission" date="2018-11" db="EMBL/GenBank/DDBJ databases">
        <title>Complete genome sequence of Paenibacillus sp. ML311-T8.</title>
        <authorList>
            <person name="Nam Y.-D."/>
            <person name="Kang J."/>
            <person name="Chung W.-H."/>
            <person name="Park Y.S."/>
        </authorList>
    </citation>
    <scope>NUCLEOTIDE SEQUENCE [LARGE SCALE GENOMIC DNA]</scope>
    <source>
        <strain evidence="5">ML311-T8</strain>
    </source>
</reference>
<keyword evidence="3" id="KW-1133">Transmembrane helix</keyword>
<dbReference type="CDD" id="cd05828">
    <property type="entry name" value="Sortase_D_1"/>
    <property type="match status" value="1"/>
</dbReference>
<dbReference type="Pfam" id="PF04203">
    <property type="entry name" value="Sortase"/>
    <property type="match status" value="1"/>
</dbReference>
<proteinExistence type="predicted"/>
<dbReference type="Gene3D" id="2.40.260.10">
    <property type="entry name" value="Sortase"/>
    <property type="match status" value="1"/>
</dbReference>
<evidence type="ECO:0000256" key="3">
    <source>
        <dbReference type="SAM" id="Phobius"/>
    </source>
</evidence>
<dbReference type="SUPFAM" id="SSF63817">
    <property type="entry name" value="Sortase"/>
    <property type="match status" value="1"/>
</dbReference>
<dbReference type="EMBL" id="CP034235">
    <property type="protein sequence ID" value="QGQ94607.1"/>
    <property type="molecule type" value="Genomic_DNA"/>
</dbReference>
<dbReference type="GO" id="GO:0016787">
    <property type="term" value="F:hydrolase activity"/>
    <property type="evidence" value="ECO:0007669"/>
    <property type="project" value="UniProtKB-KW"/>
</dbReference>
<dbReference type="NCBIfam" id="TIGR01076">
    <property type="entry name" value="sortase_fam"/>
    <property type="match status" value="1"/>
</dbReference>
<evidence type="ECO:0000256" key="1">
    <source>
        <dbReference type="ARBA" id="ARBA00022801"/>
    </source>
</evidence>
<dbReference type="InterPro" id="IPR041999">
    <property type="entry name" value="Sortase_D_1"/>
</dbReference>
<keyword evidence="5" id="KW-1185">Reference proteome</keyword>